<dbReference type="PRINTS" id="PR00122">
    <property type="entry name" value="VACATPASE"/>
</dbReference>
<gene>
    <name evidence="16" type="ORF">CNMCM5623_002255</name>
</gene>
<evidence type="ECO:0000256" key="4">
    <source>
        <dbReference type="ARBA" id="ARBA00022692"/>
    </source>
</evidence>
<dbReference type="EMBL" id="JACBAE010001390">
    <property type="protein sequence ID" value="KAF7157821.1"/>
    <property type="molecule type" value="Genomic_DNA"/>
</dbReference>
<organism evidence="16 17">
    <name type="scientific">Aspergillus felis</name>
    <dbReference type="NCBI Taxonomy" id="1287682"/>
    <lineage>
        <taxon>Eukaryota</taxon>
        <taxon>Fungi</taxon>
        <taxon>Dikarya</taxon>
        <taxon>Ascomycota</taxon>
        <taxon>Pezizomycotina</taxon>
        <taxon>Eurotiomycetes</taxon>
        <taxon>Eurotiomycetidae</taxon>
        <taxon>Eurotiales</taxon>
        <taxon>Aspergillaceae</taxon>
        <taxon>Aspergillus</taxon>
        <taxon>Aspergillus subgen. Fumigati</taxon>
    </lineage>
</organism>
<evidence type="ECO:0000256" key="14">
    <source>
        <dbReference type="SAM" id="Phobius"/>
    </source>
</evidence>
<comment type="subcellular location">
    <subcellularLocation>
        <location evidence="1">Vacuole membrane</location>
        <topology evidence="1">Multi-pass membrane protein</topology>
    </subcellularLocation>
</comment>
<feature type="transmembrane region" description="Helical" evidence="14">
    <location>
        <begin position="674"/>
        <end position="699"/>
    </location>
</feature>
<keyword evidence="7" id="KW-0406">Ion transport</keyword>
<name>A0A8H6PPP4_9EURO</name>
<sequence>MAMRLGFVPRSVSTQRAIESIPLQQVRRWCRLQGRESPYHLQNGTARRWFQTTSTAAPDYLPFAYTWLTKTPEQITPDDVLSSLPPSSSSLAETGNVSVLLATPSFAQWINPDGQFLERWMNRLYQIPTASASPGPIHAILAVVDRIPDARLPTNSDGVISDSEGLTVTTAQAKDVNAKAAAPRRARTMGTEEAALVFSIETSIPSISDQTRRPVHEVGLRLANTIFVNGNDNTLLGTRWVYDSSARKYVLDQSLSLSSCVITNFARSLQSFCGLPLYPVGQRRKVISSMGNILRQVAKHVDGRSNEPMPASSELEKELPRYIAEHNIADQRVSVWALVEKPGTDGALSATPTHDRVVQSIQAGGKLHRVMSGGGGWGKKQGLLSLDPEIIFLQAEEYGELSVLDHLFSGNGRTPVQEPPPIESPTMAMDDLSSLSQVASPGDYVQFFVSLEPGQTHSGLPTLSDLPQGSVSYHFGMVSDADMPATEAAEHIDLIAVPRYFGALSEKAITYFQPKIEANSKGAQVVAEPLRSNQRVRLDLQLHPETQSLRIIATIASAVLKYPLSITYISLSFINYFFDSPTGSIFQKWPQNFVYAPFFGALGCTSAIVFTCFGAAYGTAKAGVGVCGMAVLRPDLIVKNIVPIVMAGIIGIYGLVVSVLIANDLGQKVPLYTGFIQLGAGLAVGLAGMAAGFAIGIVGDAGVRGTAQQPRLYVGMILILIFAEVLGLYGLIVALLMNSRARIDATC</sequence>
<comment type="function">
    <text evidence="9">Proton-conducting pore forming subunit of the V0 complex of vacuolar(H+)-ATPase (V-ATPase), a multisubunit enzyme composed of a peripheral complex (V1) that hydrolyzes ATP and a membrane integral complex (V0) that translocates protons. V-ATPase is responsible for acidifying and maintaining the pH of intracellular compartments.</text>
</comment>
<reference evidence="16" key="1">
    <citation type="submission" date="2020-06" db="EMBL/GenBank/DDBJ databases">
        <title>Draft genome sequences of strains closely related to Aspergillus parafelis and Aspergillus hiratsukae.</title>
        <authorList>
            <person name="Dos Santos R.A.C."/>
            <person name="Rivero-Menendez O."/>
            <person name="Steenwyk J.L."/>
            <person name="Mead M.E."/>
            <person name="Goldman G.H."/>
            <person name="Alastruey-Izquierdo A."/>
            <person name="Rokas A."/>
        </authorList>
    </citation>
    <scope>NUCLEOTIDE SEQUENCE</scope>
    <source>
        <strain evidence="16">CNM-CM5623</strain>
    </source>
</reference>
<comment type="caution">
    <text evidence="16">The sequence shown here is derived from an EMBL/GenBank/DDBJ whole genome shotgun (WGS) entry which is preliminary data.</text>
</comment>
<feature type="domain" description="V-ATPase proteolipid subunit C-like" evidence="15">
    <location>
        <begin position="602"/>
        <end position="661"/>
    </location>
</feature>
<dbReference type="CDD" id="cd18175">
    <property type="entry name" value="ATP-synt_Vo_c_ATP6C_rpt1"/>
    <property type="match status" value="1"/>
</dbReference>
<keyword evidence="5" id="KW-0375">Hydrogen ion transport</keyword>
<evidence type="ECO:0000313" key="16">
    <source>
        <dbReference type="EMBL" id="KAF7157821.1"/>
    </source>
</evidence>
<evidence type="ECO:0000256" key="9">
    <source>
        <dbReference type="ARBA" id="ARBA00045519"/>
    </source>
</evidence>
<comment type="similarity">
    <text evidence="2">Belongs to the V-ATPase proteolipid subunit family.</text>
</comment>
<feature type="domain" description="V-ATPase proteolipid subunit C-like" evidence="15">
    <location>
        <begin position="678"/>
        <end position="737"/>
    </location>
</feature>
<proteinExistence type="inferred from homology"/>
<keyword evidence="4 14" id="KW-0812">Transmembrane</keyword>
<evidence type="ECO:0000256" key="10">
    <source>
        <dbReference type="ARBA" id="ARBA00046480"/>
    </source>
</evidence>
<feature type="transmembrane region" description="Helical" evidence="14">
    <location>
        <begin position="559"/>
        <end position="578"/>
    </location>
</feature>
<evidence type="ECO:0000256" key="8">
    <source>
        <dbReference type="ARBA" id="ARBA00023136"/>
    </source>
</evidence>
<dbReference type="GO" id="GO:0005774">
    <property type="term" value="C:vacuolar membrane"/>
    <property type="evidence" value="ECO:0007669"/>
    <property type="project" value="UniProtKB-SubCell"/>
</dbReference>
<dbReference type="InterPro" id="IPR002379">
    <property type="entry name" value="ATPase_proteolipid_c-like_dom"/>
</dbReference>
<dbReference type="GO" id="GO:0046961">
    <property type="term" value="F:proton-transporting ATPase activity, rotational mechanism"/>
    <property type="evidence" value="ECO:0007669"/>
    <property type="project" value="InterPro"/>
</dbReference>
<accession>A0A8H6PPP4</accession>
<dbReference type="InterPro" id="IPR035921">
    <property type="entry name" value="F/V-ATP_Csub_sf"/>
</dbReference>
<dbReference type="FunFam" id="1.20.120.610:FF:000001">
    <property type="entry name" value="V-type proton ATPase proteolipid subunit"/>
    <property type="match status" value="1"/>
</dbReference>
<dbReference type="InterPro" id="IPR000245">
    <property type="entry name" value="ATPase_proteolipid_csu"/>
</dbReference>
<dbReference type="OrthoDB" id="1744869at2759"/>
<evidence type="ECO:0000256" key="11">
    <source>
        <dbReference type="ARBA" id="ARBA00071096"/>
    </source>
</evidence>
<evidence type="ECO:0000256" key="12">
    <source>
        <dbReference type="ARBA" id="ARBA00071118"/>
    </source>
</evidence>
<evidence type="ECO:0000259" key="15">
    <source>
        <dbReference type="Pfam" id="PF00137"/>
    </source>
</evidence>
<dbReference type="InterPro" id="IPR011555">
    <property type="entry name" value="ATPase_proteolipid_su_C_euk"/>
</dbReference>
<comment type="subunit">
    <text evidence="10">V-ATPase is a heteromultimeric enzyme composed of a peripheral catalytic V1 complex (components A to H) attached to an integral membrane V0 proton pore complex (components: a, c, c', c'', d, e, f and VOA1). The decameric c-ring forms the proton-conducting pore, and is composed of eight proteolipid subunits c, one subunit c' and one subunit c''.</text>
</comment>
<dbReference type="SUPFAM" id="SSF81333">
    <property type="entry name" value="F1F0 ATP synthase subunit C"/>
    <property type="match status" value="1"/>
</dbReference>
<dbReference type="Proteomes" id="UP000654922">
    <property type="component" value="Unassembled WGS sequence"/>
</dbReference>
<evidence type="ECO:0000313" key="17">
    <source>
        <dbReference type="Proteomes" id="UP000654922"/>
    </source>
</evidence>
<dbReference type="NCBIfam" id="TIGR01100">
    <property type="entry name" value="V_ATP_synt_C"/>
    <property type="match status" value="1"/>
</dbReference>
<evidence type="ECO:0000256" key="1">
    <source>
        <dbReference type="ARBA" id="ARBA00004128"/>
    </source>
</evidence>
<dbReference type="Gene3D" id="1.20.120.610">
    <property type="entry name" value="lithium bound rotor ring of v- atpase"/>
    <property type="match status" value="1"/>
</dbReference>
<dbReference type="CDD" id="cd18176">
    <property type="entry name" value="ATP-synt_Vo_c_ATP6C_rpt2"/>
    <property type="match status" value="1"/>
</dbReference>
<keyword evidence="3" id="KW-0813">Transport</keyword>
<evidence type="ECO:0000256" key="3">
    <source>
        <dbReference type="ARBA" id="ARBA00022448"/>
    </source>
</evidence>
<protein>
    <recommendedName>
        <fullName evidence="12">V-type proton ATPase subunit C</fullName>
    </recommendedName>
    <alternativeName>
        <fullName evidence="11">V-type proton ATPase subunit c</fullName>
    </alternativeName>
    <alternativeName>
        <fullName evidence="13">Vacuolar proton pump c subunit</fullName>
    </alternativeName>
</protein>
<feature type="transmembrane region" description="Helical" evidence="14">
    <location>
        <begin position="641"/>
        <end position="662"/>
    </location>
</feature>
<evidence type="ECO:0000256" key="2">
    <source>
        <dbReference type="ARBA" id="ARBA00007296"/>
    </source>
</evidence>
<evidence type="ECO:0000256" key="7">
    <source>
        <dbReference type="ARBA" id="ARBA00023065"/>
    </source>
</evidence>
<dbReference type="PANTHER" id="PTHR10263">
    <property type="entry name" value="V-TYPE PROTON ATPASE PROTEOLIPID SUBUNIT"/>
    <property type="match status" value="1"/>
</dbReference>
<dbReference type="AlphaFoldDB" id="A0A8H6PPP4"/>
<dbReference type="GO" id="GO:0033179">
    <property type="term" value="C:proton-transporting V-type ATPase, V0 domain"/>
    <property type="evidence" value="ECO:0007669"/>
    <property type="project" value="InterPro"/>
</dbReference>
<feature type="transmembrane region" description="Helical" evidence="14">
    <location>
        <begin position="598"/>
        <end position="620"/>
    </location>
</feature>
<evidence type="ECO:0000256" key="5">
    <source>
        <dbReference type="ARBA" id="ARBA00022781"/>
    </source>
</evidence>
<dbReference type="Pfam" id="PF00137">
    <property type="entry name" value="ATP-synt_C"/>
    <property type="match status" value="2"/>
</dbReference>
<keyword evidence="6 14" id="KW-1133">Transmembrane helix</keyword>
<feature type="transmembrane region" description="Helical" evidence="14">
    <location>
        <begin position="711"/>
        <end position="737"/>
    </location>
</feature>
<evidence type="ECO:0000256" key="6">
    <source>
        <dbReference type="ARBA" id="ARBA00022989"/>
    </source>
</evidence>
<evidence type="ECO:0000256" key="13">
    <source>
        <dbReference type="ARBA" id="ARBA00075098"/>
    </source>
</evidence>
<keyword evidence="8 14" id="KW-0472">Membrane</keyword>